<comment type="caution">
    <text evidence="1">The sequence shown here is derived from an EMBL/GenBank/DDBJ whole genome shotgun (WGS) entry which is preliminary data.</text>
</comment>
<gene>
    <name evidence="1" type="ORF">L3081_24025</name>
</gene>
<reference evidence="1" key="1">
    <citation type="submission" date="2022-01" db="EMBL/GenBank/DDBJ databases">
        <title>Colwellia maritima, isolated from seawater.</title>
        <authorList>
            <person name="Kristyanto S."/>
            <person name="Jung J."/>
            <person name="Jeon C.O."/>
        </authorList>
    </citation>
    <scope>NUCLEOTIDE SEQUENCE</scope>
    <source>
        <strain evidence="1">MSW7</strain>
    </source>
</reference>
<evidence type="ECO:0000313" key="2">
    <source>
        <dbReference type="Proteomes" id="UP001139646"/>
    </source>
</evidence>
<organism evidence="1 2">
    <name type="scientific">Colwellia maritima</name>
    <dbReference type="NCBI Taxonomy" id="2912588"/>
    <lineage>
        <taxon>Bacteria</taxon>
        <taxon>Pseudomonadati</taxon>
        <taxon>Pseudomonadota</taxon>
        <taxon>Gammaproteobacteria</taxon>
        <taxon>Alteromonadales</taxon>
        <taxon>Colwelliaceae</taxon>
        <taxon>Colwellia</taxon>
    </lineage>
</organism>
<sequence length="105" mass="11681">MSKNNSNTIVDLLAGILSETSTAKMNDDPLAYFAFRGALFDLSKAYELANLVVKKSVDVGQSQTPENHQTAIELQEELKLLADKYLVRKLPANMKNSHETPSVYH</sequence>
<evidence type="ECO:0000313" key="1">
    <source>
        <dbReference type="EMBL" id="MCI2285896.1"/>
    </source>
</evidence>
<proteinExistence type="predicted"/>
<name>A0ABS9X8T1_9GAMM</name>
<dbReference type="RefSeq" id="WP_242288905.1">
    <property type="nucleotide sequence ID" value="NZ_JAKKSL010000007.1"/>
</dbReference>
<dbReference type="EMBL" id="JAKKSL010000007">
    <property type="protein sequence ID" value="MCI2285896.1"/>
    <property type="molecule type" value="Genomic_DNA"/>
</dbReference>
<dbReference type="Proteomes" id="UP001139646">
    <property type="component" value="Unassembled WGS sequence"/>
</dbReference>
<keyword evidence="2" id="KW-1185">Reference proteome</keyword>
<protein>
    <submittedName>
        <fullName evidence="1">Uncharacterized protein</fullName>
    </submittedName>
</protein>
<accession>A0ABS9X8T1</accession>